<evidence type="ECO:0000313" key="1">
    <source>
        <dbReference type="EMBL" id="KAJ8648125.1"/>
    </source>
</evidence>
<comment type="caution">
    <text evidence="1">The sequence shown here is derived from an EMBL/GenBank/DDBJ whole genome shotgun (WGS) entry which is preliminary data.</text>
</comment>
<gene>
    <name evidence="1" type="ORF">MRB53_001148</name>
</gene>
<protein>
    <submittedName>
        <fullName evidence="1">Uncharacterized protein</fullName>
    </submittedName>
</protein>
<sequence length="316" mass="34770">MASSMDLDQIEFDFPPFARVYKGGRLERLLGTTTVPPSDEDPETGVASKDVVISPETNVSARLYLPKLVDPSRKLPILVYYHGGGFCVETPYSPTYHLFLNRLVAQANLVAVSVDYRRIPEHPLPAAYDDSWAALQWVVAHATGGTEPWLREHGDFTRLVVGGDSAGANISQNMAMRATGKDEIISGALLIHPYFWGTEAIGKEPTDPADRSKIDALWTFAWPSSSGQDDPHVNPVAAGPTSLKELGCKQVLVCVAEKDILRDRGWLYYNTLAKSGWDGVVEMFESNGEDHGFHLFNPACENAAVMMKRLADFFSP</sequence>
<proteinExistence type="predicted"/>
<reference evidence="1 2" key="1">
    <citation type="journal article" date="2022" name="Hortic Res">
        <title>A haplotype resolved chromosomal level avocado genome allows analysis of novel avocado genes.</title>
        <authorList>
            <person name="Nath O."/>
            <person name="Fletcher S.J."/>
            <person name="Hayward A."/>
            <person name="Shaw L.M."/>
            <person name="Masouleh A.K."/>
            <person name="Furtado A."/>
            <person name="Henry R.J."/>
            <person name="Mitter N."/>
        </authorList>
    </citation>
    <scope>NUCLEOTIDE SEQUENCE [LARGE SCALE GENOMIC DNA]</scope>
    <source>
        <strain evidence="2">cv. Hass</strain>
    </source>
</reference>
<dbReference type="EMBL" id="CM056809">
    <property type="protein sequence ID" value="KAJ8648125.1"/>
    <property type="molecule type" value="Genomic_DNA"/>
</dbReference>
<name>A0ACC2MRQ6_PERAE</name>
<dbReference type="Proteomes" id="UP001234297">
    <property type="component" value="Chromosome 1"/>
</dbReference>
<accession>A0ACC2MRQ6</accession>
<organism evidence="1 2">
    <name type="scientific">Persea americana</name>
    <name type="common">Avocado</name>
    <dbReference type="NCBI Taxonomy" id="3435"/>
    <lineage>
        <taxon>Eukaryota</taxon>
        <taxon>Viridiplantae</taxon>
        <taxon>Streptophyta</taxon>
        <taxon>Embryophyta</taxon>
        <taxon>Tracheophyta</taxon>
        <taxon>Spermatophyta</taxon>
        <taxon>Magnoliopsida</taxon>
        <taxon>Magnoliidae</taxon>
        <taxon>Laurales</taxon>
        <taxon>Lauraceae</taxon>
        <taxon>Persea</taxon>
    </lineage>
</organism>
<keyword evidence="2" id="KW-1185">Reference proteome</keyword>
<evidence type="ECO:0000313" key="2">
    <source>
        <dbReference type="Proteomes" id="UP001234297"/>
    </source>
</evidence>